<dbReference type="Pfam" id="PF05670">
    <property type="entry name" value="NFACT-R_1"/>
    <property type="match status" value="1"/>
</dbReference>
<comment type="similarity">
    <text evidence="1">Belongs to the CCDC25 family.</text>
</comment>
<proteinExistence type="inferred from homology"/>
<evidence type="ECO:0000259" key="4">
    <source>
        <dbReference type="Pfam" id="PF05670"/>
    </source>
</evidence>
<evidence type="ECO:0000313" key="5">
    <source>
        <dbReference type="EMBL" id="GMS81243.1"/>
    </source>
</evidence>
<reference evidence="5" key="1">
    <citation type="submission" date="2023-10" db="EMBL/GenBank/DDBJ databases">
        <title>Genome assembly of Pristionchus species.</title>
        <authorList>
            <person name="Yoshida K."/>
            <person name="Sommer R.J."/>
        </authorList>
    </citation>
    <scope>NUCLEOTIDE SEQUENCE</scope>
    <source>
        <strain evidence="5">RS0144</strain>
    </source>
</reference>
<name>A0AAV5SDU8_9BILA</name>
<gene>
    <name evidence="5" type="ORF">PENTCL1PPCAC_3418</name>
</gene>
<keyword evidence="6" id="KW-1185">Reference proteome</keyword>
<dbReference type="PANTHER" id="PTHR13049:SF2">
    <property type="entry name" value="COILED-COIL DOMAIN-CONTAINING PROTEIN 25"/>
    <property type="match status" value="1"/>
</dbReference>
<dbReference type="InterPro" id="IPR039730">
    <property type="entry name" value="Jlp2/Ccd25"/>
</dbReference>
<dbReference type="Proteomes" id="UP001432027">
    <property type="component" value="Unassembled WGS sequence"/>
</dbReference>
<accession>A0AAV5SDU8</accession>
<protein>
    <recommendedName>
        <fullName evidence="2">Coiled-coil domain-containing protein 25</fullName>
    </recommendedName>
</protein>
<evidence type="ECO:0000256" key="3">
    <source>
        <dbReference type="ARBA" id="ARBA00024214"/>
    </source>
</evidence>
<sequence length="155" mass="17936">MVYLFTSNTVEPAVLIYMGENENENDTLIEIGRHGDVWFHISKISSAHVYLRLPEGMDIDMIPEQLLEDCCQLVKANSIKGNKLNDVSVVFTSWSNLKKTKRMDVGQVGFHDEKLVKQCTVEQRLNAIVNRLDKTRRKHKIDMRAQKKERDRPHG</sequence>
<comment type="subunit">
    <text evidence="3">Interacts (via cytoplasmic region) with ILK.</text>
</comment>
<evidence type="ECO:0000313" key="6">
    <source>
        <dbReference type="Proteomes" id="UP001432027"/>
    </source>
</evidence>
<dbReference type="InterPro" id="IPR008532">
    <property type="entry name" value="NFACT_RNA-bd"/>
</dbReference>
<organism evidence="5 6">
    <name type="scientific">Pristionchus entomophagus</name>
    <dbReference type="NCBI Taxonomy" id="358040"/>
    <lineage>
        <taxon>Eukaryota</taxon>
        <taxon>Metazoa</taxon>
        <taxon>Ecdysozoa</taxon>
        <taxon>Nematoda</taxon>
        <taxon>Chromadorea</taxon>
        <taxon>Rhabditida</taxon>
        <taxon>Rhabditina</taxon>
        <taxon>Diplogasteromorpha</taxon>
        <taxon>Diplogasteroidea</taxon>
        <taxon>Neodiplogasteridae</taxon>
        <taxon>Pristionchus</taxon>
    </lineage>
</organism>
<comment type="caution">
    <text evidence="5">The sequence shown here is derived from an EMBL/GenBank/DDBJ whole genome shotgun (WGS) entry which is preliminary data.</text>
</comment>
<dbReference type="EMBL" id="BTSX01000001">
    <property type="protein sequence ID" value="GMS81243.1"/>
    <property type="molecule type" value="Genomic_DNA"/>
</dbReference>
<evidence type="ECO:0000256" key="1">
    <source>
        <dbReference type="ARBA" id="ARBA00008998"/>
    </source>
</evidence>
<evidence type="ECO:0000256" key="2">
    <source>
        <dbReference type="ARBA" id="ARBA00016700"/>
    </source>
</evidence>
<dbReference type="AlphaFoldDB" id="A0AAV5SDU8"/>
<dbReference type="PANTHER" id="PTHR13049">
    <property type="entry name" value="DUF814-RELATED"/>
    <property type="match status" value="1"/>
</dbReference>
<feature type="domain" description="NFACT RNA-binding" evidence="4">
    <location>
        <begin position="1"/>
        <end position="112"/>
    </location>
</feature>